<protein>
    <recommendedName>
        <fullName evidence="7">Probable purine permease</fullName>
    </recommendedName>
</protein>
<evidence type="ECO:0000256" key="5">
    <source>
        <dbReference type="ARBA" id="ARBA00022989"/>
    </source>
</evidence>
<dbReference type="PANTHER" id="PTHR31376:SF1">
    <property type="entry name" value="PURINE PERMEASE 2"/>
    <property type="match status" value="1"/>
</dbReference>
<feature type="transmembrane region" description="Helical" evidence="7">
    <location>
        <begin position="190"/>
        <end position="210"/>
    </location>
</feature>
<accession>W9R809</accession>
<keyword evidence="5 7" id="KW-1133">Transmembrane helix</keyword>
<name>W9R809_9ROSA</name>
<feature type="compositionally biased region" description="Low complexity" evidence="8">
    <location>
        <begin position="10"/>
        <end position="21"/>
    </location>
</feature>
<evidence type="ECO:0000256" key="4">
    <source>
        <dbReference type="ARBA" id="ARBA00022692"/>
    </source>
</evidence>
<sequence>MGTDMEEAQSRSNNNNNNRSSTSDRQAQKALLVLNIIILGIGNCGGPLIMRLYFINGGKRVWLSSCLQTVGWPIILLPAAFSFYRRRRQNPAAKFFEIKPFLILAFAVVGILTGLNAYSYTYGVARLPVSTAALITASQLAFTAAFAYLLVKQKFTAYSLNAVALLTAGGAVLALHTSGDRPEGESSKEYLMGFLMSVGAALIYGFILPLMELAYKKAKQELTYSLVLEVQMVMCFFATAFCIVGMIINKDFQAVPREAKKFELGETKYYVVLVCSAIIWQGFFLGAVGVVYCASSLLSGIVIAVLLPVTEVFGVIFYKESFPAEKGLSLVLSLWGFASYFYGEFKQNKKNKKKLIQEAEIPQIQGSLKPESEMLNP</sequence>
<feature type="transmembrane region" description="Helical" evidence="7">
    <location>
        <begin position="101"/>
        <end position="120"/>
    </location>
</feature>
<dbReference type="OrthoDB" id="1865379at2759"/>
<dbReference type="GO" id="GO:0016020">
    <property type="term" value="C:membrane"/>
    <property type="evidence" value="ECO:0007669"/>
    <property type="project" value="UniProtKB-SubCell"/>
</dbReference>
<comment type="subcellular location">
    <subcellularLocation>
        <location evidence="1 7">Membrane</location>
        <topology evidence="1 7">Multi-pass membrane protein</topology>
    </subcellularLocation>
</comment>
<evidence type="ECO:0000256" key="8">
    <source>
        <dbReference type="SAM" id="MobiDB-lite"/>
    </source>
</evidence>
<gene>
    <name evidence="9" type="ORF">L484_026056</name>
</gene>
<dbReference type="GO" id="GO:0015211">
    <property type="term" value="F:purine nucleoside transmembrane transporter activity"/>
    <property type="evidence" value="ECO:0007669"/>
    <property type="project" value="UniProtKB-UniRule"/>
</dbReference>
<feature type="transmembrane region" description="Helical" evidence="7">
    <location>
        <begin position="222"/>
        <end position="249"/>
    </location>
</feature>
<evidence type="ECO:0000256" key="7">
    <source>
        <dbReference type="RuleBase" id="RU368015"/>
    </source>
</evidence>
<evidence type="ECO:0000313" key="10">
    <source>
        <dbReference type="Proteomes" id="UP000030645"/>
    </source>
</evidence>
<dbReference type="InterPro" id="IPR030182">
    <property type="entry name" value="PUP_plant"/>
</dbReference>
<evidence type="ECO:0000256" key="6">
    <source>
        <dbReference type="ARBA" id="ARBA00023136"/>
    </source>
</evidence>
<feature type="transmembrane region" description="Helical" evidence="7">
    <location>
        <begin position="132"/>
        <end position="151"/>
    </location>
</feature>
<feature type="transmembrane region" description="Helical" evidence="7">
    <location>
        <begin position="324"/>
        <end position="343"/>
    </location>
</feature>
<dbReference type="AlphaFoldDB" id="W9R809"/>
<feature type="transmembrane region" description="Helical" evidence="7">
    <location>
        <begin position="297"/>
        <end position="318"/>
    </location>
</feature>
<feature type="region of interest" description="Disordered" evidence="8">
    <location>
        <begin position="1"/>
        <end position="22"/>
    </location>
</feature>
<dbReference type="STRING" id="981085.W9R809"/>
<dbReference type="eggNOG" id="ENOG502QTN9">
    <property type="taxonomic scope" value="Eukaryota"/>
</dbReference>
<evidence type="ECO:0000313" key="9">
    <source>
        <dbReference type="EMBL" id="EXB75582.1"/>
    </source>
</evidence>
<keyword evidence="6 7" id="KW-0472">Membrane</keyword>
<feature type="transmembrane region" description="Helical" evidence="7">
    <location>
        <begin position="269"/>
        <end position="290"/>
    </location>
</feature>
<proteinExistence type="inferred from homology"/>
<dbReference type="PANTHER" id="PTHR31376">
    <property type="entry name" value="OS09G0467300 PROTEIN-RELATED"/>
    <property type="match status" value="1"/>
</dbReference>
<dbReference type="Proteomes" id="UP000030645">
    <property type="component" value="Unassembled WGS sequence"/>
</dbReference>
<dbReference type="InterPro" id="IPR037185">
    <property type="entry name" value="EmrE-like"/>
</dbReference>
<feature type="transmembrane region" description="Helical" evidence="7">
    <location>
        <begin position="30"/>
        <end position="55"/>
    </location>
</feature>
<evidence type="ECO:0000256" key="2">
    <source>
        <dbReference type="ARBA" id="ARBA00006213"/>
    </source>
</evidence>
<comment type="similarity">
    <text evidence="2 7">Belongs to the purine permeases (TC 2.A.7.14) family.</text>
</comment>
<dbReference type="SUPFAM" id="SSF103481">
    <property type="entry name" value="Multidrug resistance efflux transporter EmrE"/>
    <property type="match status" value="1"/>
</dbReference>
<evidence type="ECO:0000256" key="1">
    <source>
        <dbReference type="ARBA" id="ARBA00004141"/>
    </source>
</evidence>
<dbReference type="GO" id="GO:0005345">
    <property type="term" value="F:purine nucleobase transmembrane transporter activity"/>
    <property type="evidence" value="ECO:0007669"/>
    <property type="project" value="UniProtKB-UniRule"/>
</dbReference>
<feature type="transmembrane region" description="Helical" evidence="7">
    <location>
        <begin position="158"/>
        <end position="178"/>
    </location>
</feature>
<keyword evidence="3 7" id="KW-0813">Transport</keyword>
<dbReference type="KEGG" id="mnt:21408727"/>
<keyword evidence="10" id="KW-1185">Reference proteome</keyword>
<reference evidence="10" key="1">
    <citation type="submission" date="2013-01" db="EMBL/GenBank/DDBJ databases">
        <title>Draft Genome Sequence of a Mulberry Tree, Morus notabilis C.K. Schneid.</title>
        <authorList>
            <person name="He N."/>
            <person name="Zhao S."/>
        </authorList>
    </citation>
    <scope>NUCLEOTIDE SEQUENCE</scope>
</reference>
<organism evidence="9 10">
    <name type="scientific">Morus notabilis</name>
    <dbReference type="NCBI Taxonomy" id="981085"/>
    <lineage>
        <taxon>Eukaryota</taxon>
        <taxon>Viridiplantae</taxon>
        <taxon>Streptophyta</taxon>
        <taxon>Embryophyta</taxon>
        <taxon>Tracheophyta</taxon>
        <taxon>Spermatophyta</taxon>
        <taxon>Magnoliopsida</taxon>
        <taxon>eudicotyledons</taxon>
        <taxon>Gunneridae</taxon>
        <taxon>Pentapetalae</taxon>
        <taxon>rosids</taxon>
        <taxon>fabids</taxon>
        <taxon>Rosales</taxon>
        <taxon>Moraceae</taxon>
        <taxon>Moreae</taxon>
        <taxon>Morus</taxon>
    </lineage>
</organism>
<keyword evidence="4 7" id="KW-0812">Transmembrane</keyword>
<dbReference type="Pfam" id="PF16913">
    <property type="entry name" value="PUNUT"/>
    <property type="match status" value="1"/>
</dbReference>
<feature type="transmembrane region" description="Helical" evidence="7">
    <location>
        <begin position="61"/>
        <end position="81"/>
    </location>
</feature>
<evidence type="ECO:0000256" key="3">
    <source>
        <dbReference type="ARBA" id="ARBA00022448"/>
    </source>
</evidence>
<dbReference type="EMBL" id="KE344683">
    <property type="protein sequence ID" value="EXB75582.1"/>
    <property type="molecule type" value="Genomic_DNA"/>
</dbReference>
<dbReference type="Gene3D" id="1.10.3730.20">
    <property type="match status" value="1"/>
</dbReference>